<proteinExistence type="inferred from homology"/>
<dbReference type="PANTHER" id="PTHR36562">
    <property type="entry name" value="SERINE/ARGININE REPETITIVE MATRIX 2"/>
    <property type="match status" value="1"/>
</dbReference>
<organism evidence="9 10">
    <name type="scientific">Trichocladium antarcticum</name>
    <dbReference type="NCBI Taxonomy" id="1450529"/>
    <lineage>
        <taxon>Eukaryota</taxon>
        <taxon>Fungi</taxon>
        <taxon>Dikarya</taxon>
        <taxon>Ascomycota</taxon>
        <taxon>Pezizomycotina</taxon>
        <taxon>Sordariomycetes</taxon>
        <taxon>Sordariomycetidae</taxon>
        <taxon>Sordariales</taxon>
        <taxon>Chaetomiaceae</taxon>
        <taxon>Trichocladium</taxon>
    </lineage>
</organism>
<evidence type="ECO:0000256" key="7">
    <source>
        <dbReference type="SAM" id="MobiDB-lite"/>
    </source>
</evidence>
<dbReference type="AlphaFoldDB" id="A0AAN6ULU8"/>
<dbReference type="GO" id="GO:0005681">
    <property type="term" value="C:spliceosomal complex"/>
    <property type="evidence" value="ECO:0007669"/>
    <property type="project" value="UniProtKB-KW"/>
</dbReference>
<comment type="caution">
    <text evidence="9">The sequence shown here is derived from an EMBL/GenBank/DDBJ whole genome shotgun (WGS) entry which is preliminary data.</text>
</comment>
<sequence length="195" mass="22387">MSDNVGLSTPRGSGTSGYVQRNLAHMRPRDMAAPYPPRGSSSDADSSQYRPRQPDKGLLEHDRKREVEVRVFELRDQLEEEGGVEEEEIDARCDELRKKLLAEMEKGQGRGAAVGPAARRSFKMHQVHELADAKMKESERLRQALKISKDYQEGSHWRRQEDRLKKGLEQEAGAEKGERGADRERNADRDRDYRR</sequence>
<dbReference type="GO" id="GO:0008380">
    <property type="term" value="P:RNA splicing"/>
    <property type="evidence" value="ECO:0007669"/>
    <property type="project" value="UniProtKB-KW"/>
</dbReference>
<dbReference type="Pfam" id="PF08312">
    <property type="entry name" value="cwf21"/>
    <property type="match status" value="1"/>
</dbReference>
<feature type="region of interest" description="Disordered" evidence="7">
    <location>
        <begin position="1"/>
        <end position="64"/>
    </location>
</feature>
<accession>A0AAN6ULU8</accession>
<reference evidence="9" key="1">
    <citation type="journal article" date="2023" name="Mol. Phylogenet. Evol.">
        <title>Genome-scale phylogeny and comparative genomics of the fungal order Sordariales.</title>
        <authorList>
            <person name="Hensen N."/>
            <person name="Bonometti L."/>
            <person name="Westerberg I."/>
            <person name="Brannstrom I.O."/>
            <person name="Guillou S."/>
            <person name="Cros-Aarteil S."/>
            <person name="Calhoun S."/>
            <person name="Haridas S."/>
            <person name="Kuo A."/>
            <person name="Mondo S."/>
            <person name="Pangilinan J."/>
            <person name="Riley R."/>
            <person name="LaButti K."/>
            <person name="Andreopoulos B."/>
            <person name="Lipzen A."/>
            <person name="Chen C."/>
            <person name="Yan M."/>
            <person name="Daum C."/>
            <person name="Ng V."/>
            <person name="Clum A."/>
            <person name="Steindorff A."/>
            <person name="Ohm R.A."/>
            <person name="Martin F."/>
            <person name="Silar P."/>
            <person name="Natvig D.O."/>
            <person name="Lalanne C."/>
            <person name="Gautier V."/>
            <person name="Ament-Velasquez S.L."/>
            <person name="Kruys A."/>
            <person name="Hutchinson M.I."/>
            <person name="Powell A.J."/>
            <person name="Barry K."/>
            <person name="Miller A.N."/>
            <person name="Grigoriev I.V."/>
            <person name="Debuchy R."/>
            <person name="Gladieux P."/>
            <person name="Hiltunen Thoren M."/>
            <person name="Johannesson H."/>
        </authorList>
    </citation>
    <scope>NUCLEOTIDE SEQUENCE</scope>
    <source>
        <strain evidence="9">CBS 123565</strain>
    </source>
</reference>
<keyword evidence="10" id="KW-1185">Reference proteome</keyword>
<feature type="compositionally biased region" description="Polar residues" evidence="7">
    <location>
        <begin position="1"/>
        <end position="19"/>
    </location>
</feature>
<dbReference type="CDD" id="cd21372">
    <property type="entry name" value="cwf21_CWC21-like"/>
    <property type="match status" value="1"/>
</dbReference>
<feature type="region of interest" description="Disordered" evidence="7">
    <location>
        <begin position="146"/>
        <end position="195"/>
    </location>
</feature>
<evidence type="ECO:0000256" key="4">
    <source>
        <dbReference type="ARBA" id="ARBA00022728"/>
    </source>
</evidence>
<dbReference type="PANTHER" id="PTHR36562:SF5">
    <property type="entry name" value="SERINE_ARGININE REPETITIVE MATRIX 2"/>
    <property type="match status" value="1"/>
</dbReference>
<gene>
    <name evidence="9" type="ORF">BT67DRAFT_378132</name>
</gene>
<evidence type="ECO:0000256" key="2">
    <source>
        <dbReference type="ARBA" id="ARBA00005954"/>
    </source>
</evidence>
<evidence type="ECO:0000256" key="1">
    <source>
        <dbReference type="ARBA" id="ARBA00004123"/>
    </source>
</evidence>
<keyword evidence="5" id="KW-0508">mRNA splicing</keyword>
<evidence type="ECO:0000259" key="8">
    <source>
        <dbReference type="SMART" id="SM01115"/>
    </source>
</evidence>
<keyword evidence="6" id="KW-0539">Nucleus</keyword>
<protein>
    <submittedName>
        <fullName evidence="9">Pre-mRNA-splicing factor CWC21</fullName>
    </submittedName>
</protein>
<keyword evidence="3" id="KW-0507">mRNA processing</keyword>
<feature type="compositionally biased region" description="Basic and acidic residues" evidence="7">
    <location>
        <begin position="52"/>
        <end position="64"/>
    </location>
</feature>
<evidence type="ECO:0000313" key="9">
    <source>
        <dbReference type="EMBL" id="KAK4135437.1"/>
    </source>
</evidence>
<feature type="compositionally biased region" description="Polar residues" evidence="7">
    <location>
        <begin position="39"/>
        <end position="50"/>
    </location>
</feature>
<evidence type="ECO:0000313" key="10">
    <source>
        <dbReference type="Proteomes" id="UP001304895"/>
    </source>
</evidence>
<keyword evidence="4" id="KW-0747">Spliceosome</keyword>
<evidence type="ECO:0000256" key="6">
    <source>
        <dbReference type="ARBA" id="ARBA00023242"/>
    </source>
</evidence>
<dbReference type="InterPro" id="IPR013170">
    <property type="entry name" value="mRNA_splic_Cwf21_dom"/>
</dbReference>
<name>A0AAN6ULU8_9PEZI</name>
<dbReference type="Gene3D" id="6.10.140.420">
    <property type="match status" value="1"/>
</dbReference>
<comment type="subcellular location">
    <subcellularLocation>
        <location evidence="1">Nucleus</location>
    </subcellularLocation>
</comment>
<evidence type="ECO:0000256" key="3">
    <source>
        <dbReference type="ARBA" id="ARBA00022664"/>
    </source>
</evidence>
<comment type="similarity">
    <text evidence="2">Belongs to the CWC21 family.</text>
</comment>
<feature type="domain" description="CWF21" evidence="8">
    <location>
        <begin position="59"/>
        <end position="105"/>
    </location>
</feature>
<dbReference type="EMBL" id="MU853406">
    <property type="protein sequence ID" value="KAK4135437.1"/>
    <property type="molecule type" value="Genomic_DNA"/>
</dbReference>
<dbReference type="SMART" id="SM01115">
    <property type="entry name" value="cwf21"/>
    <property type="match status" value="1"/>
</dbReference>
<evidence type="ECO:0000256" key="5">
    <source>
        <dbReference type="ARBA" id="ARBA00023187"/>
    </source>
</evidence>
<dbReference type="GO" id="GO:0006397">
    <property type="term" value="P:mRNA processing"/>
    <property type="evidence" value="ECO:0007669"/>
    <property type="project" value="UniProtKB-KW"/>
</dbReference>
<reference evidence="9" key="2">
    <citation type="submission" date="2023-05" db="EMBL/GenBank/DDBJ databases">
        <authorList>
            <consortium name="Lawrence Berkeley National Laboratory"/>
            <person name="Steindorff A."/>
            <person name="Hensen N."/>
            <person name="Bonometti L."/>
            <person name="Westerberg I."/>
            <person name="Brannstrom I.O."/>
            <person name="Guillou S."/>
            <person name="Cros-Aarteil S."/>
            <person name="Calhoun S."/>
            <person name="Haridas S."/>
            <person name="Kuo A."/>
            <person name="Mondo S."/>
            <person name="Pangilinan J."/>
            <person name="Riley R."/>
            <person name="Labutti K."/>
            <person name="Andreopoulos B."/>
            <person name="Lipzen A."/>
            <person name="Chen C."/>
            <person name="Yanf M."/>
            <person name="Daum C."/>
            <person name="Ng V."/>
            <person name="Clum A."/>
            <person name="Ohm R."/>
            <person name="Martin F."/>
            <person name="Silar P."/>
            <person name="Natvig D."/>
            <person name="Lalanne C."/>
            <person name="Gautier V."/>
            <person name="Ament-Velasquez S.L."/>
            <person name="Kruys A."/>
            <person name="Hutchinson M.I."/>
            <person name="Powell A.J."/>
            <person name="Barry K."/>
            <person name="Miller A.N."/>
            <person name="Grigoriev I.V."/>
            <person name="Debuchy R."/>
            <person name="Gladieux P."/>
            <person name="Thoren M.H."/>
            <person name="Johannesson H."/>
        </authorList>
    </citation>
    <scope>NUCLEOTIDE SEQUENCE</scope>
    <source>
        <strain evidence="9">CBS 123565</strain>
    </source>
</reference>
<dbReference type="Proteomes" id="UP001304895">
    <property type="component" value="Unassembled WGS sequence"/>
</dbReference>
<dbReference type="InterPro" id="IPR051372">
    <property type="entry name" value="CWC21"/>
</dbReference>